<dbReference type="GO" id="GO:0046677">
    <property type="term" value="P:response to antibiotic"/>
    <property type="evidence" value="ECO:0007669"/>
    <property type="project" value="InterPro"/>
</dbReference>
<organism evidence="1 2">
    <name type="scientific">Kitasatospora xanthocidica</name>
    <dbReference type="NCBI Taxonomy" id="83382"/>
    <lineage>
        <taxon>Bacteria</taxon>
        <taxon>Bacillati</taxon>
        <taxon>Actinomycetota</taxon>
        <taxon>Actinomycetes</taxon>
        <taxon>Kitasatosporales</taxon>
        <taxon>Streptomycetaceae</taxon>
        <taxon>Kitasatospora</taxon>
    </lineage>
</organism>
<dbReference type="CDD" id="cd14728">
    <property type="entry name" value="Ere-like"/>
    <property type="match status" value="1"/>
</dbReference>
<name>A0A372ZIU6_9ACTN</name>
<dbReference type="PANTHER" id="PTHR31299">
    <property type="entry name" value="ESTERASE, PUTATIVE (AFU_ORTHOLOGUE AFUA_1G05850)-RELATED"/>
    <property type="match status" value="1"/>
</dbReference>
<accession>A0A372ZIU6</accession>
<protein>
    <submittedName>
        <fullName evidence="1">Erythromycin esterase family protein</fullName>
    </submittedName>
</protein>
<dbReference type="Gene3D" id="3.30.1870.10">
    <property type="entry name" value="EreA-like, domain 2"/>
    <property type="match status" value="1"/>
</dbReference>
<evidence type="ECO:0000313" key="1">
    <source>
        <dbReference type="EMBL" id="RGD55779.1"/>
    </source>
</evidence>
<dbReference type="PANTHER" id="PTHR31299:SF0">
    <property type="entry name" value="ESTERASE, PUTATIVE (AFU_ORTHOLOGUE AFUA_1G05850)-RELATED"/>
    <property type="match status" value="1"/>
</dbReference>
<evidence type="ECO:0000313" key="2">
    <source>
        <dbReference type="Proteomes" id="UP000263377"/>
    </source>
</evidence>
<dbReference type="AlphaFoldDB" id="A0A372ZIU6"/>
<keyword evidence="2" id="KW-1185">Reference proteome</keyword>
<reference evidence="1 2" key="1">
    <citation type="submission" date="2018-08" db="EMBL/GenBank/DDBJ databases">
        <title>Diversity &amp; Physiological Properties of Lignin-Decomposing Actinobacteria from Soil.</title>
        <authorList>
            <person name="Roh S.G."/>
            <person name="Kim S.B."/>
        </authorList>
    </citation>
    <scope>NUCLEOTIDE SEQUENCE [LARGE SCALE GENOMIC DNA]</scope>
    <source>
        <strain evidence="1 2">MMS17-GH009</strain>
    </source>
</reference>
<gene>
    <name evidence="1" type="ORF">DR950_41470</name>
</gene>
<dbReference type="EMBL" id="QVIG01000003">
    <property type="protein sequence ID" value="RGD55779.1"/>
    <property type="molecule type" value="Genomic_DNA"/>
</dbReference>
<dbReference type="InterPro" id="IPR007815">
    <property type="entry name" value="Emycin_Estase"/>
</dbReference>
<dbReference type="SUPFAM" id="SSF159501">
    <property type="entry name" value="EreA/ChaN-like"/>
    <property type="match status" value="1"/>
</dbReference>
<sequence length="384" mass="41719">MNQDINDFVPPACELLGLGEPTHQEPAFGRVRNELFARLVDRGFRSIALETDRVAAFAVDAYVREGVGTLDSALEEGFTHGFGELEPNRRLVAWMREFNRDRASGAQLSFHGFDIPTENTSAPSPRRYLEHARDYLGLDLDLAGVAGEDERWSRTEAVTDPARSPGDSAEAVRLRCLADDLLLQLHMRAPALIAKTSSAEWYAARTRLTAGIGLLRYHAQSAVRGLDRSARISALSGVRDALMAQNLLDIRAIEAERGPTLVFSHNLHLRRNPSAWSSGELDCRWIGAGHIVGTLLGERYAFVAGSLGRSEAIGLAEPAPGTYEAHLRGRGAAWELTDTALPAGVRTRTDTVPRQGYFPLDREVLDGAAALLHIADGAAVPVGA</sequence>
<dbReference type="Proteomes" id="UP000263377">
    <property type="component" value="Unassembled WGS sequence"/>
</dbReference>
<proteinExistence type="predicted"/>
<dbReference type="RefSeq" id="WP_117493057.1">
    <property type="nucleotide sequence ID" value="NZ_QVIG01000003.1"/>
</dbReference>
<comment type="caution">
    <text evidence="1">The sequence shown here is derived from an EMBL/GenBank/DDBJ whole genome shotgun (WGS) entry which is preliminary data.</text>
</comment>
<dbReference type="InterPro" id="IPR052036">
    <property type="entry name" value="Hydrolase/PRTase-associated"/>
</dbReference>
<dbReference type="Pfam" id="PF05139">
    <property type="entry name" value="Erythro_esteras"/>
    <property type="match status" value="1"/>
</dbReference>